<accession>A0A0P1EXU3</accession>
<evidence type="ECO:0000256" key="1">
    <source>
        <dbReference type="ARBA" id="ARBA00008571"/>
    </source>
</evidence>
<dbReference type="SUPFAM" id="SSF109910">
    <property type="entry name" value="YgfY-like"/>
    <property type="match status" value="1"/>
</dbReference>
<dbReference type="Pfam" id="PF03937">
    <property type="entry name" value="Sdh5"/>
    <property type="match status" value="1"/>
</dbReference>
<dbReference type="EMBL" id="CYRX01000010">
    <property type="protein sequence ID" value="CUH59619.1"/>
    <property type="molecule type" value="Genomic_DNA"/>
</dbReference>
<keyword evidence="3" id="KW-0143">Chaperone</keyword>
<protein>
    <recommendedName>
        <fullName evidence="2">FAD assembly factor SdhE</fullName>
    </recommendedName>
</protein>
<dbReference type="eggNOG" id="COG2938">
    <property type="taxonomic scope" value="Bacteria"/>
</dbReference>
<dbReference type="Proteomes" id="UP000051298">
    <property type="component" value="Unassembled WGS sequence"/>
</dbReference>
<gene>
    <name evidence="4" type="ORF">THS5294_00905</name>
</gene>
<evidence type="ECO:0000313" key="5">
    <source>
        <dbReference type="Proteomes" id="UP000051298"/>
    </source>
</evidence>
<dbReference type="GO" id="GO:0006099">
    <property type="term" value="P:tricarboxylic acid cycle"/>
    <property type="evidence" value="ECO:0007669"/>
    <property type="project" value="TreeGrafter"/>
</dbReference>
<dbReference type="InterPro" id="IPR005631">
    <property type="entry name" value="SDH"/>
</dbReference>
<dbReference type="AlphaFoldDB" id="A0A0P1EXU3"/>
<evidence type="ECO:0000256" key="3">
    <source>
        <dbReference type="ARBA" id="ARBA00023186"/>
    </source>
</evidence>
<evidence type="ECO:0000256" key="2">
    <source>
        <dbReference type="ARBA" id="ARBA00019418"/>
    </source>
</evidence>
<proteinExistence type="inferred from homology"/>
<dbReference type="PANTHER" id="PTHR12469">
    <property type="entry name" value="PROTEIN EMI5 HOMOLOG, MITOCHONDRIAL"/>
    <property type="match status" value="1"/>
</dbReference>
<sequence>MSAPLTEPNAGPESREVRLKRMRIRAWRRGIKEMDLVLGGYANDELAGMSDAELDLFEAVMGENDHDILQWVTRQVEPPARYADLIADLGRRAAQAQ</sequence>
<dbReference type="InterPro" id="IPR036714">
    <property type="entry name" value="SDH_sf"/>
</dbReference>
<reference evidence="4 5" key="1">
    <citation type="submission" date="2015-09" db="EMBL/GenBank/DDBJ databases">
        <authorList>
            <consortium name="Swine Surveillance"/>
        </authorList>
    </citation>
    <scope>NUCLEOTIDE SEQUENCE [LARGE SCALE GENOMIC DNA]</scope>
    <source>
        <strain evidence="4 5">CECT 5294</strain>
    </source>
</reference>
<dbReference type="STRING" id="266809.PM03_04865"/>
<dbReference type="RefSeq" id="WP_052068275.1">
    <property type="nucleotide sequence ID" value="NZ_CP107618.1"/>
</dbReference>
<organism evidence="4 5">
    <name type="scientific">Thalassobacter stenotrophicus</name>
    <dbReference type="NCBI Taxonomy" id="266809"/>
    <lineage>
        <taxon>Bacteria</taxon>
        <taxon>Pseudomonadati</taxon>
        <taxon>Pseudomonadota</taxon>
        <taxon>Alphaproteobacteria</taxon>
        <taxon>Rhodobacterales</taxon>
        <taxon>Roseobacteraceae</taxon>
        <taxon>Thalassobacter</taxon>
    </lineage>
</organism>
<dbReference type="PANTHER" id="PTHR12469:SF2">
    <property type="entry name" value="SUCCINATE DEHYDROGENASE ASSEMBLY FACTOR 2, MITOCHONDRIAL"/>
    <property type="match status" value="1"/>
</dbReference>
<dbReference type="Gene3D" id="1.10.150.250">
    <property type="entry name" value="Flavinator of succinate dehydrogenase"/>
    <property type="match status" value="1"/>
</dbReference>
<evidence type="ECO:0000313" key="4">
    <source>
        <dbReference type="EMBL" id="CUH59619.1"/>
    </source>
</evidence>
<name>A0A0P1EXU3_9RHOB</name>
<comment type="similarity">
    <text evidence="1">Belongs to the SdhE FAD assembly factor family.</text>
</comment>